<feature type="transmembrane region" description="Helical" evidence="1">
    <location>
        <begin position="84"/>
        <end position="102"/>
    </location>
</feature>
<feature type="transmembrane region" description="Helical" evidence="1">
    <location>
        <begin position="158"/>
        <end position="176"/>
    </location>
</feature>
<dbReference type="Proteomes" id="UP000429484">
    <property type="component" value="Unassembled WGS sequence"/>
</dbReference>
<dbReference type="EMBL" id="WISR01000119">
    <property type="protein sequence ID" value="MQW33445.1"/>
    <property type="molecule type" value="Genomic_DNA"/>
</dbReference>
<dbReference type="AlphaFoldDB" id="A0AAW9TN11"/>
<sequence length="193" mass="21404">MHSATQGTPFTLVTSLPFAFEHNGNTTAVGYALHGLRAIGLFFWAIPFLAWLHARREGGSAAAAFPFRLLDIDPSSKPGITVQAIAFLLLLMVPFVSAWHFWGILAERGRVCQSDLAMPCRDIWYRPADSSGLWDHTYRLTDGTSNNGPSYEPSIEPMLTLVMLGIAVVFTLFLLVEMYRSRARSRDGKLAEV</sequence>
<evidence type="ECO:0000313" key="2">
    <source>
        <dbReference type="EMBL" id="MQW33445.1"/>
    </source>
</evidence>
<name>A0AAW9TN11_RHIML</name>
<evidence type="ECO:0008006" key="4">
    <source>
        <dbReference type="Google" id="ProtNLM"/>
    </source>
</evidence>
<evidence type="ECO:0000256" key="1">
    <source>
        <dbReference type="SAM" id="Phobius"/>
    </source>
</evidence>
<keyword evidence="1" id="KW-1133">Transmembrane helix</keyword>
<keyword evidence="1" id="KW-0472">Membrane</keyword>
<reference evidence="2 3" key="1">
    <citation type="journal article" date="2013" name="Genome Biol.">
        <title>Comparative genomics of the core and accessory genomes of 48 Sinorhizobium strains comprising five genospecies.</title>
        <authorList>
            <person name="Sugawara M."/>
            <person name="Epstein B."/>
            <person name="Badgley B.D."/>
            <person name="Unno T."/>
            <person name="Xu L."/>
            <person name="Reese J."/>
            <person name="Gyaneshwar P."/>
            <person name="Denny R."/>
            <person name="Mudge J."/>
            <person name="Bharti A.K."/>
            <person name="Farmer A.D."/>
            <person name="May G.D."/>
            <person name="Woodward J.E."/>
            <person name="Medigue C."/>
            <person name="Vallenet D."/>
            <person name="Lajus A."/>
            <person name="Rouy Z."/>
            <person name="Martinez-Vaz B."/>
            <person name="Tiffin P."/>
            <person name="Young N.D."/>
            <person name="Sadowsky M.J."/>
        </authorList>
    </citation>
    <scope>NUCLEOTIDE SEQUENCE [LARGE SCALE GENOMIC DNA]</scope>
    <source>
        <strain evidence="2 3">N6B1</strain>
    </source>
</reference>
<comment type="caution">
    <text evidence="2">The sequence shown here is derived from an EMBL/GenBank/DDBJ whole genome shotgun (WGS) entry which is preliminary data.</text>
</comment>
<proteinExistence type="predicted"/>
<protein>
    <recommendedName>
        <fullName evidence="4">Transmembrane protein</fullName>
    </recommendedName>
</protein>
<organism evidence="2 3">
    <name type="scientific">Rhizobium meliloti</name>
    <name type="common">Ensifer meliloti</name>
    <name type="synonym">Sinorhizobium meliloti</name>
    <dbReference type="NCBI Taxonomy" id="382"/>
    <lineage>
        <taxon>Bacteria</taxon>
        <taxon>Pseudomonadati</taxon>
        <taxon>Pseudomonadota</taxon>
        <taxon>Alphaproteobacteria</taxon>
        <taxon>Hyphomicrobiales</taxon>
        <taxon>Rhizobiaceae</taxon>
        <taxon>Sinorhizobium/Ensifer group</taxon>
        <taxon>Sinorhizobium</taxon>
    </lineage>
</organism>
<accession>A0AAW9TN11</accession>
<feature type="transmembrane region" description="Helical" evidence="1">
    <location>
        <begin position="31"/>
        <end position="52"/>
    </location>
</feature>
<keyword evidence="1" id="KW-0812">Transmembrane</keyword>
<dbReference type="RefSeq" id="WP_153349628.1">
    <property type="nucleotide sequence ID" value="NZ_WISR01000119.1"/>
</dbReference>
<evidence type="ECO:0000313" key="3">
    <source>
        <dbReference type="Proteomes" id="UP000429484"/>
    </source>
</evidence>
<gene>
    <name evidence="2" type="ORF">GHK53_11690</name>
</gene>